<accession>A0ACC2S165</accession>
<gene>
    <name evidence="1" type="ORF">DSO57_1037154</name>
</gene>
<comment type="caution">
    <text evidence="1">The sequence shown here is derived from an EMBL/GenBank/DDBJ whole genome shotgun (WGS) entry which is preliminary data.</text>
</comment>
<evidence type="ECO:0000313" key="2">
    <source>
        <dbReference type="Proteomes" id="UP001165960"/>
    </source>
</evidence>
<name>A0ACC2S165_9FUNG</name>
<reference evidence="1" key="1">
    <citation type="submission" date="2022-04" db="EMBL/GenBank/DDBJ databases">
        <title>Genome of the entomopathogenic fungus Entomophthora muscae.</title>
        <authorList>
            <person name="Elya C."/>
            <person name="Lovett B.R."/>
            <person name="Lee E."/>
            <person name="Macias A.M."/>
            <person name="Hajek A.E."/>
            <person name="De Bivort B.L."/>
            <person name="Kasson M.T."/>
            <person name="De Fine Licht H.H."/>
            <person name="Stajich J.E."/>
        </authorList>
    </citation>
    <scope>NUCLEOTIDE SEQUENCE</scope>
    <source>
        <strain evidence="1">Berkeley</strain>
    </source>
</reference>
<keyword evidence="2" id="KW-1185">Reference proteome</keyword>
<evidence type="ECO:0000313" key="1">
    <source>
        <dbReference type="EMBL" id="KAJ9056038.1"/>
    </source>
</evidence>
<dbReference type="Proteomes" id="UP001165960">
    <property type="component" value="Unassembled WGS sequence"/>
</dbReference>
<dbReference type="EMBL" id="QTSX02006066">
    <property type="protein sequence ID" value="KAJ9056038.1"/>
    <property type="molecule type" value="Genomic_DNA"/>
</dbReference>
<protein>
    <submittedName>
        <fullName evidence="1">Uncharacterized protein</fullName>
    </submittedName>
</protein>
<organism evidence="1 2">
    <name type="scientific">Entomophthora muscae</name>
    <dbReference type="NCBI Taxonomy" id="34485"/>
    <lineage>
        <taxon>Eukaryota</taxon>
        <taxon>Fungi</taxon>
        <taxon>Fungi incertae sedis</taxon>
        <taxon>Zoopagomycota</taxon>
        <taxon>Entomophthoromycotina</taxon>
        <taxon>Entomophthoromycetes</taxon>
        <taxon>Entomophthorales</taxon>
        <taxon>Entomophthoraceae</taxon>
        <taxon>Entomophthora</taxon>
    </lineage>
</organism>
<sequence length="452" mass="50405">MEGMQMQDPGGHKKMITPDVNPEDVHKAKFTKLVLTLICILPDTLSLQDTPHHGPVLALGGNGSLPDFYFGEDEEAFLLDTVFQPKDCHLEAPTLAKVNIETPTSTDKPFSEKLYPIRAGDCFKDEKVSEDDEASQEEKLAELLISQVEYRSLAKNITVPLLSLPESLPPEEPGFSLQPQKKSCLSKGFEDKCLPKWYHLESFGSLALTEVNPGQSSFPDIIDGYIQPGHFTFDLNREKVCSNDVEDFKDDKVPSLTEPEEIRCIQDKDQSLIPLSSECCSKDEETEKDLQEAESVCLALSPPEPLSPEDPGINPHGSSYIPLFALIQCKKDSKVELLHPEEIQETHELPLPACETPHKSIFAEHIPQLLKAYYLSGTQESTKEAHLILVRALNTFRNILILGYLELEEDVILAEPQPNCGLKKLRSSGANISTLTCIPHEFLLGSEELQKY</sequence>
<proteinExistence type="predicted"/>